<dbReference type="Proteomes" id="UP000019376">
    <property type="component" value="Unassembled WGS sequence"/>
</dbReference>
<keyword evidence="2" id="KW-1133">Transmembrane helix</keyword>
<feature type="compositionally biased region" description="Polar residues" evidence="1">
    <location>
        <begin position="40"/>
        <end position="50"/>
    </location>
</feature>
<feature type="compositionally biased region" description="Pro residues" evidence="1">
    <location>
        <begin position="168"/>
        <end position="185"/>
    </location>
</feature>
<accession>S7ZGP4</accession>
<organism evidence="4 5">
    <name type="scientific">Penicillium oxalicum (strain 114-2 / CGMCC 5302)</name>
    <name type="common">Penicillium decumbens</name>
    <dbReference type="NCBI Taxonomy" id="933388"/>
    <lineage>
        <taxon>Eukaryota</taxon>
        <taxon>Fungi</taxon>
        <taxon>Dikarya</taxon>
        <taxon>Ascomycota</taxon>
        <taxon>Pezizomycotina</taxon>
        <taxon>Eurotiomycetes</taxon>
        <taxon>Eurotiomycetidae</taxon>
        <taxon>Eurotiales</taxon>
        <taxon>Aspergillaceae</taxon>
        <taxon>Penicillium</taxon>
    </lineage>
</organism>
<dbReference type="PANTHER" id="PTHR34502">
    <property type="entry name" value="DUF6594 DOMAIN-CONTAINING PROTEIN-RELATED"/>
    <property type="match status" value="1"/>
</dbReference>
<dbReference type="STRING" id="933388.S7ZGP4"/>
<evidence type="ECO:0000313" key="4">
    <source>
        <dbReference type="EMBL" id="EPS29825.1"/>
    </source>
</evidence>
<gene>
    <name evidence="4" type="ORF">PDE_04775</name>
</gene>
<dbReference type="HOGENOM" id="CLU_035537_1_0_1"/>
<keyword evidence="5" id="KW-1185">Reference proteome</keyword>
<evidence type="ECO:0000259" key="3">
    <source>
        <dbReference type="Pfam" id="PF20237"/>
    </source>
</evidence>
<dbReference type="InterPro" id="IPR046529">
    <property type="entry name" value="DUF6594"/>
</dbReference>
<feature type="domain" description="DUF6594" evidence="3">
    <location>
        <begin position="275"/>
        <end position="489"/>
    </location>
</feature>
<keyword evidence="2" id="KW-0472">Membrane</keyword>
<feature type="compositionally biased region" description="Low complexity" evidence="1">
    <location>
        <begin position="61"/>
        <end position="72"/>
    </location>
</feature>
<reference evidence="4 5" key="1">
    <citation type="journal article" date="2013" name="PLoS ONE">
        <title>Genomic and secretomic analyses reveal unique features of the lignocellulolytic enzyme system of Penicillium decumbens.</title>
        <authorList>
            <person name="Liu G."/>
            <person name="Zhang L."/>
            <person name="Wei X."/>
            <person name="Zou G."/>
            <person name="Qin Y."/>
            <person name="Ma L."/>
            <person name="Li J."/>
            <person name="Zheng H."/>
            <person name="Wang S."/>
            <person name="Wang C."/>
            <person name="Xun L."/>
            <person name="Zhao G.-P."/>
            <person name="Zhou Z."/>
            <person name="Qu Y."/>
        </authorList>
    </citation>
    <scope>NUCLEOTIDE SEQUENCE [LARGE SCALE GENOMIC DNA]</scope>
    <source>
        <strain evidence="5">114-2 / CGMCC 5302</strain>
    </source>
</reference>
<evidence type="ECO:0000256" key="2">
    <source>
        <dbReference type="SAM" id="Phobius"/>
    </source>
</evidence>
<feature type="transmembrane region" description="Helical" evidence="2">
    <location>
        <begin position="496"/>
        <end position="515"/>
    </location>
</feature>
<dbReference type="Pfam" id="PF20237">
    <property type="entry name" value="DUF6594"/>
    <property type="match status" value="1"/>
</dbReference>
<feature type="transmembrane region" description="Helical" evidence="2">
    <location>
        <begin position="437"/>
        <end position="456"/>
    </location>
</feature>
<protein>
    <recommendedName>
        <fullName evidence="3">DUF6594 domain-containing protein</fullName>
    </recommendedName>
</protein>
<keyword evidence="2" id="KW-0812">Transmembrane</keyword>
<feature type="transmembrane region" description="Helical" evidence="2">
    <location>
        <begin position="463"/>
        <end position="484"/>
    </location>
</feature>
<feature type="region of interest" description="Disordered" evidence="1">
    <location>
        <begin position="1"/>
        <end position="257"/>
    </location>
</feature>
<dbReference type="OrthoDB" id="5416037at2759"/>
<sequence length="516" mass="55306">MPLHSGSHSMRSKKSTREGRIRPSSSTSTAALIAQAGPKANSQTATTQSASHERLNGPIRAAWPPVAPEAPVTITHSGGSERKVPNVFEFLEKDDESSDSSASSSSSSSESESSDDEEPATKVHAQAIAKIQSPKPRANLASHAILNASKPLIKPSSTVAPRSNPVHSPLPPPAPTAPAPAPTPVPVDAYRLARRSQEPSPKASAAESTFHSEKSLAPSRPENLYQPDNAPALLRDPFPPSPPSSPEESTHAKTISRRQDLQALRVSSGYGLIASQLTRSTAQEKAAFPPLYRRFESVNHRVLLHLQDEIAQMEEDLNTLDEYEEIHRVATAEQQGTKPAPASRRTEVQAQAYSSLHYRRMDLMAALIQKTEQYNTALSAYSKVLQTLPGASEEAITNYRSWMREHGPIAASETRFLESGTDLVALTPRLAASAAAAPVYIAILIAAGALLIPLLAFSMIAEFLGRLVVVTVIAGAAAVIAANYSSGIEALVDSRDGWKCAAMYFGFMTFAAMFIP</sequence>
<evidence type="ECO:0000256" key="1">
    <source>
        <dbReference type="SAM" id="MobiDB-lite"/>
    </source>
</evidence>
<proteinExistence type="predicted"/>
<dbReference type="EMBL" id="KB644412">
    <property type="protein sequence ID" value="EPS29825.1"/>
    <property type="molecule type" value="Genomic_DNA"/>
</dbReference>
<name>S7ZGP4_PENO1</name>
<feature type="compositionally biased region" description="Low complexity" evidence="1">
    <location>
        <begin position="99"/>
        <end position="111"/>
    </location>
</feature>
<evidence type="ECO:0000313" key="5">
    <source>
        <dbReference type="Proteomes" id="UP000019376"/>
    </source>
</evidence>
<dbReference type="PhylomeDB" id="S7ZGP4"/>
<dbReference type="PANTHER" id="PTHR34502:SF6">
    <property type="entry name" value="DUF6594 DOMAIN-CONTAINING PROTEIN"/>
    <property type="match status" value="1"/>
</dbReference>
<dbReference type="AlphaFoldDB" id="S7ZGP4"/>
<dbReference type="eggNOG" id="ENOG502SQVM">
    <property type="taxonomic scope" value="Eukaryota"/>
</dbReference>